<dbReference type="PANTHER" id="PTHR46128:SF86">
    <property type="entry name" value="PENTACOTRIPEPTIDE-REPEAT REGION OF PRORP DOMAIN-CONTAINING PROTEIN"/>
    <property type="match status" value="1"/>
</dbReference>
<accession>A0AAD3CWV3</accession>
<evidence type="ECO:0000313" key="3">
    <source>
        <dbReference type="Proteomes" id="UP001054902"/>
    </source>
</evidence>
<dbReference type="InterPro" id="IPR050872">
    <property type="entry name" value="PPR_P_subfamily"/>
</dbReference>
<name>A0AAD3CWV3_9STRA</name>
<keyword evidence="3" id="KW-1185">Reference proteome</keyword>
<reference evidence="2 3" key="1">
    <citation type="journal article" date="2021" name="Sci. Rep.">
        <title>The genome of the diatom Chaetoceros tenuissimus carries an ancient integrated fragment of an extant virus.</title>
        <authorList>
            <person name="Hongo Y."/>
            <person name="Kimura K."/>
            <person name="Takaki Y."/>
            <person name="Yoshida Y."/>
            <person name="Baba S."/>
            <person name="Kobayashi G."/>
            <person name="Nagasaki K."/>
            <person name="Hano T."/>
            <person name="Tomaru Y."/>
        </authorList>
    </citation>
    <scope>NUCLEOTIDE SEQUENCE [LARGE SCALE GENOMIC DNA]</scope>
    <source>
        <strain evidence="2 3">NIES-3715</strain>
    </source>
</reference>
<dbReference type="InterPro" id="IPR002885">
    <property type="entry name" value="PPR_rpt"/>
</dbReference>
<dbReference type="EMBL" id="BLLK01000047">
    <property type="protein sequence ID" value="GFH53458.1"/>
    <property type="molecule type" value="Genomic_DNA"/>
</dbReference>
<dbReference type="AlphaFoldDB" id="A0AAD3CWV3"/>
<gene>
    <name evidence="2" type="ORF">CTEN210_09934</name>
</gene>
<protein>
    <recommendedName>
        <fullName evidence="4">Pentacotripeptide-repeat region of PRORP domain-containing protein</fullName>
    </recommendedName>
</protein>
<dbReference type="InterPro" id="IPR011990">
    <property type="entry name" value="TPR-like_helical_dom_sf"/>
</dbReference>
<dbReference type="Pfam" id="PF13812">
    <property type="entry name" value="PPR_3"/>
    <property type="match status" value="1"/>
</dbReference>
<evidence type="ECO:0000313" key="2">
    <source>
        <dbReference type="EMBL" id="GFH53458.1"/>
    </source>
</evidence>
<comment type="similarity">
    <text evidence="1">Belongs to the PPR family. P subfamily.</text>
</comment>
<evidence type="ECO:0000256" key="1">
    <source>
        <dbReference type="ARBA" id="ARBA00007626"/>
    </source>
</evidence>
<comment type="caution">
    <text evidence="2">The sequence shown here is derived from an EMBL/GenBank/DDBJ whole genome shotgun (WGS) entry which is preliminary data.</text>
</comment>
<dbReference type="PANTHER" id="PTHR46128">
    <property type="entry name" value="MITOCHONDRIAL GROUP I INTRON SPLICING FACTOR CCM1"/>
    <property type="match status" value="1"/>
</dbReference>
<sequence length="655" mass="73240">MIYRKTTLASAIFVAASSSWYSENLIARAFTPSLNRVASTPNRHIHSSVQISHQITTRLQSTATPPNESTEGQSKTTYTLDLSHYKNLRAFNLKLEDIAGECTLTSKSKGVDVITKGYLADALVGKLTAAIEEGNAPFEPDIVTYNTLMKVWARIAQTLADGKGRGDINQVLHGADDIPEELMTGDIYTAKDAAERAVSIMTEVEQRYLNGESDVAPNTYGYNIILDGLSKCHAKDAPDAVLSVFEKMKTWSVEGVVDDDYDEDYEEPEEYVNGDAEHWKRIRPDAITYSIVMETLGQSRNGNHVNMVDELLEEVEAEYEKTGDEELKPVTRVMNSAINAYLRHSGGGPRNKMTSNKAWLHAKKVHEIFNKCNLKFKETGDASYQPDVTMVTMVIDAYGRCNDVAATERGEYMFEKMYKQWKSSGDDNLKPSSKAFTVMINSWAKLWDPRSTEKVEALLQRMEEMYEEDKKAGKASSSSVKPSIRTYTAAMGAYSRSKNKNKSQQCLRILKKASDMYKETKDESIKPSLYTYNTVIDACARNGGDAEQSAQALKIAFAVNKAIIASKLEPNHVTYSTLLKAANNLLPVGNQRNEICKAVFEKCKEKGYVDTNVLKALEQAADRKLFHSLVEPAVDKNGHVHFDNIPREWSKNTNY</sequence>
<dbReference type="Proteomes" id="UP001054902">
    <property type="component" value="Unassembled WGS sequence"/>
</dbReference>
<evidence type="ECO:0008006" key="4">
    <source>
        <dbReference type="Google" id="ProtNLM"/>
    </source>
</evidence>
<proteinExistence type="inferred from homology"/>
<dbReference type="Gene3D" id="1.25.40.10">
    <property type="entry name" value="Tetratricopeptide repeat domain"/>
    <property type="match status" value="3"/>
</dbReference>
<organism evidence="2 3">
    <name type="scientific">Chaetoceros tenuissimus</name>
    <dbReference type="NCBI Taxonomy" id="426638"/>
    <lineage>
        <taxon>Eukaryota</taxon>
        <taxon>Sar</taxon>
        <taxon>Stramenopiles</taxon>
        <taxon>Ochrophyta</taxon>
        <taxon>Bacillariophyta</taxon>
        <taxon>Coscinodiscophyceae</taxon>
        <taxon>Chaetocerotophycidae</taxon>
        <taxon>Chaetocerotales</taxon>
        <taxon>Chaetocerotaceae</taxon>
        <taxon>Chaetoceros</taxon>
    </lineage>
</organism>